<name>A0AAN8D797_9TELE</name>
<sequence>MGKRHVEKTEFQVAKHPNCSPPNGPSVPSIIPALAEYVGDEVMPHSSRPWREASFPTPQPHVLSGRPSFDVLVI</sequence>
<protein>
    <submittedName>
        <fullName evidence="2">Uncharacterized protein</fullName>
    </submittedName>
</protein>
<organism evidence="2 3">
    <name type="scientific">Champsocephalus esox</name>
    <name type="common">pike icefish</name>
    <dbReference type="NCBI Taxonomy" id="159716"/>
    <lineage>
        <taxon>Eukaryota</taxon>
        <taxon>Metazoa</taxon>
        <taxon>Chordata</taxon>
        <taxon>Craniata</taxon>
        <taxon>Vertebrata</taxon>
        <taxon>Euteleostomi</taxon>
        <taxon>Actinopterygii</taxon>
        <taxon>Neopterygii</taxon>
        <taxon>Teleostei</taxon>
        <taxon>Neoteleostei</taxon>
        <taxon>Acanthomorphata</taxon>
        <taxon>Eupercaria</taxon>
        <taxon>Perciformes</taxon>
        <taxon>Notothenioidei</taxon>
        <taxon>Channichthyidae</taxon>
        <taxon>Champsocephalus</taxon>
    </lineage>
</organism>
<gene>
    <name evidence="2" type="ORF">CesoFtcFv8_000620</name>
</gene>
<evidence type="ECO:0000256" key="1">
    <source>
        <dbReference type="SAM" id="MobiDB-lite"/>
    </source>
</evidence>
<reference evidence="2 3" key="1">
    <citation type="journal article" date="2023" name="Mol. Biol. Evol.">
        <title>Genomics of Secondarily Temperate Adaptation in the Only Non-Antarctic Icefish.</title>
        <authorList>
            <person name="Rivera-Colon A.G."/>
            <person name="Rayamajhi N."/>
            <person name="Minhas B.F."/>
            <person name="Madrigal G."/>
            <person name="Bilyk K.T."/>
            <person name="Yoon V."/>
            <person name="Hune M."/>
            <person name="Gregory S."/>
            <person name="Cheng C.H.C."/>
            <person name="Catchen J.M."/>
        </authorList>
    </citation>
    <scope>NUCLEOTIDE SEQUENCE [LARGE SCALE GENOMIC DNA]</scope>
    <source>
        <strain evidence="2">JC2023a</strain>
    </source>
</reference>
<keyword evidence="3" id="KW-1185">Reference proteome</keyword>
<proteinExistence type="predicted"/>
<evidence type="ECO:0000313" key="2">
    <source>
        <dbReference type="EMBL" id="KAK5914985.1"/>
    </source>
</evidence>
<evidence type="ECO:0000313" key="3">
    <source>
        <dbReference type="Proteomes" id="UP001335648"/>
    </source>
</evidence>
<feature type="region of interest" description="Disordered" evidence="1">
    <location>
        <begin position="1"/>
        <end position="26"/>
    </location>
</feature>
<dbReference type="EMBL" id="JAULUE010002046">
    <property type="protein sequence ID" value="KAK5914985.1"/>
    <property type="molecule type" value="Genomic_DNA"/>
</dbReference>
<dbReference type="Proteomes" id="UP001335648">
    <property type="component" value="Unassembled WGS sequence"/>
</dbReference>
<comment type="caution">
    <text evidence="2">The sequence shown here is derived from an EMBL/GenBank/DDBJ whole genome shotgun (WGS) entry which is preliminary data.</text>
</comment>
<accession>A0AAN8D797</accession>
<dbReference type="AlphaFoldDB" id="A0AAN8D797"/>